<evidence type="ECO:0000313" key="2">
    <source>
        <dbReference type="Proteomes" id="UP000095419"/>
    </source>
</evidence>
<sequence>MIKKLFIFAEIELFTYLCIVKKIMIVELIKKSDEFSVKLIRWFL</sequence>
<protein>
    <submittedName>
        <fullName evidence="1">Uncharacterized protein</fullName>
    </submittedName>
</protein>
<gene>
    <name evidence="1" type="ORF">ERS417307_02737</name>
</gene>
<name>A0A174IZL7_BACUN</name>
<accession>A0A174IZL7</accession>
<dbReference type="EMBL" id="CYZF01000008">
    <property type="protein sequence ID" value="CUO92864.1"/>
    <property type="molecule type" value="Genomic_DNA"/>
</dbReference>
<dbReference type="Proteomes" id="UP000095419">
    <property type="component" value="Unassembled WGS sequence"/>
</dbReference>
<organism evidence="1 2">
    <name type="scientific">Bacteroides uniformis</name>
    <dbReference type="NCBI Taxonomy" id="820"/>
    <lineage>
        <taxon>Bacteria</taxon>
        <taxon>Pseudomonadati</taxon>
        <taxon>Bacteroidota</taxon>
        <taxon>Bacteroidia</taxon>
        <taxon>Bacteroidales</taxon>
        <taxon>Bacteroidaceae</taxon>
        <taxon>Bacteroides</taxon>
    </lineage>
</organism>
<evidence type="ECO:0000313" key="1">
    <source>
        <dbReference type="EMBL" id="CUO92864.1"/>
    </source>
</evidence>
<reference evidence="1 2" key="1">
    <citation type="submission" date="2015-09" db="EMBL/GenBank/DDBJ databases">
        <authorList>
            <consortium name="Pathogen Informatics"/>
        </authorList>
    </citation>
    <scope>NUCLEOTIDE SEQUENCE [LARGE SCALE GENOMIC DNA]</scope>
    <source>
        <strain evidence="1 2">2789STDY5608791</strain>
    </source>
</reference>
<dbReference type="AlphaFoldDB" id="A0A174IZL7"/>
<proteinExistence type="predicted"/>